<name>A0ACC2LV82_PERAE</name>
<keyword evidence="2" id="KW-1185">Reference proteome</keyword>
<sequence>MAQRLRRWRPTGSSFPCDARKKLVRDGWRGQPDLQTETISSPPFTISGSATRPVVVFFFSGKTRAMIAISCSLSFLIRTRCPARIENPSLFFFPEPTPAGSLLPSS</sequence>
<protein>
    <submittedName>
        <fullName evidence="1">Uncharacterized protein</fullName>
    </submittedName>
</protein>
<dbReference type="EMBL" id="CM056811">
    <property type="protein sequence ID" value="KAJ8637391.1"/>
    <property type="molecule type" value="Genomic_DNA"/>
</dbReference>
<organism evidence="1 2">
    <name type="scientific">Persea americana</name>
    <name type="common">Avocado</name>
    <dbReference type="NCBI Taxonomy" id="3435"/>
    <lineage>
        <taxon>Eukaryota</taxon>
        <taxon>Viridiplantae</taxon>
        <taxon>Streptophyta</taxon>
        <taxon>Embryophyta</taxon>
        <taxon>Tracheophyta</taxon>
        <taxon>Spermatophyta</taxon>
        <taxon>Magnoliopsida</taxon>
        <taxon>Magnoliidae</taxon>
        <taxon>Laurales</taxon>
        <taxon>Lauraceae</taxon>
        <taxon>Persea</taxon>
    </lineage>
</organism>
<reference evidence="1 2" key="1">
    <citation type="journal article" date="2022" name="Hortic Res">
        <title>A haplotype resolved chromosomal level avocado genome allows analysis of novel avocado genes.</title>
        <authorList>
            <person name="Nath O."/>
            <person name="Fletcher S.J."/>
            <person name="Hayward A."/>
            <person name="Shaw L.M."/>
            <person name="Masouleh A.K."/>
            <person name="Furtado A."/>
            <person name="Henry R.J."/>
            <person name="Mitter N."/>
        </authorList>
    </citation>
    <scope>NUCLEOTIDE SEQUENCE [LARGE SCALE GENOMIC DNA]</scope>
    <source>
        <strain evidence="2">cv. Hass</strain>
    </source>
</reference>
<evidence type="ECO:0000313" key="2">
    <source>
        <dbReference type="Proteomes" id="UP001234297"/>
    </source>
</evidence>
<accession>A0ACC2LV82</accession>
<gene>
    <name evidence="1" type="ORF">MRB53_011658</name>
</gene>
<comment type="caution">
    <text evidence="1">The sequence shown here is derived from an EMBL/GenBank/DDBJ whole genome shotgun (WGS) entry which is preliminary data.</text>
</comment>
<dbReference type="Proteomes" id="UP001234297">
    <property type="component" value="Chromosome 3"/>
</dbReference>
<proteinExistence type="predicted"/>
<evidence type="ECO:0000313" key="1">
    <source>
        <dbReference type="EMBL" id="KAJ8637391.1"/>
    </source>
</evidence>